<dbReference type="PANTHER" id="PTHR43201">
    <property type="entry name" value="ACYL-COA SYNTHETASE"/>
    <property type="match status" value="1"/>
</dbReference>
<protein>
    <submittedName>
        <fullName evidence="5">Fatty-acyl-CoA synthase</fullName>
    </submittedName>
</protein>
<evidence type="ECO:0000259" key="3">
    <source>
        <dbReference type="Pfam" id="PF00501"/>
    </source>
</evidence>
<dbReference type="InterPro" id="IPR042099">
    <property type="entry name" value="ANL_N_sf"/>
</dbReference>
<dbReference type="Gene3D" id="3.40.50.12780">
    <property type="entry name" value="N-terminal domain of ligase-like"/>
    <property type="match status" value="1"/>
</dbReference>
<feature type="domain" description="AMP-binding enzyme C-terminal" evidence="4">
    <location>
        <begin position="427"/>
        <end position="503"/>
    </location>
</feature>
<evidence type="ECO:0000256" key="1">
    <source>
        <dbReference type="ARBA" id="ARBA00006432"/>
    </source>
</evidence>
<dbReference type="STRING" id="341036.SAMN05660649_04220"/>
<comment type="similarity">
    <text evidence="1">Belongs to the ATP-dependent AMP-binding enzyme family.</text>
</comment>
<proteinExistence type="inferred from homology"/>
<dbReference type="SUPFAM" id="SSF56801">
    <property type="entry name" value="Acetyl-CoA synthetase-like"/>
    <property type="match status" value="1"/>
</dbReference>
<feature type="domain" description="AMP-dependent synthetase/ligase" evidence="3">
    <location>
        <begin position="9"/>
        <end position="377"/>
    </location>
</feature>
<keyword evidence="2" id="KW-0436">Ligase</keyword>
<accession>A0A1I2XZZ2</accession>
<evidence type="ECO:0000256" key="2">
    <source>
        <dbReference type="ARBA" id="ARBA00022598"/>
    </source>
</evidence>
<evidence type="ECO:0000259" key="4">
    <source>
        <dbReference type="Pfam" id="PF13193"/>
    </source>
</evidence>
<dbReference type="GO" id="GO:0006631">
    <property type="term" value="P:fatty acid metabolic process"/>
    <property type="evidence" value="ECO:0007669"/>
    <property type="project" value="TreeGrafter"/>
</dbReference>
<reference evidence="6" key="1">
    <citation type="submission" date="2016-10" db="EMBL/GenBank/DDBJ databases">
        <authorList>
            <person name="Varghese N."/>
            <person name="Submissions S."/>
        </authorList>
    </citation>
    <scope>NUCLEOTIDE SEQUENCE [LARGE SCALE GENOMIC DNA]</scope>
    <source>
        <strain evidence="6">DSM 17038</strain>
    </source>
</reference>
<dbReference type="Gene3D" id="3.30.300.30">
    <property type="match status" value="1"/>
</dbReference>
<organism evidence="5 6">
    <name type="scientific">Desulfotruncus arcticus DSM 17038</name>
    <dbReference type="NCBI Taxonomy" id="1121424"/>
    <lineage>
        <taxon>Bacteria</taxon>
        <taxon>Bacillati</taxon>
        <taxon>Bacillota</taxon>
        <taxon>Clostridia</taxon>
        <taxon>Eubacteriales</taxon>
        <taxon>Desulfallaceae</taxon>
        <taxon>Desulfotruncus</taxon>
    </lineage>
</organism>
<dbReference type="InterPro" id="IPR000873">
    <property type="entry name" value="AMP-dep_synth/lig_dom"/>
</dbReference>
<dbReference type="NCBIfam" id="NF004837">
    <property type="entry name" value="PRK06187.1"/>
    <property type="match status" value="1"/>
</dbReference>
<dbReference type="EMBL" id="FOOX01000019">
    <property type="protein sequence ID" value="SFH19068.1"/>
    <property type="molecule type" value="Genomic_DNA"/>
</dbReference>
<name>A0A1I2XZZ2_9FIRM</name>
<keyword evidence="6" id="KW-1185">Reference proteome</keyword>
<dbReference type="InterPro" id="IPR025110">
    <property type="entry name" value="AMP-bd_C"/>
</dbReference>
<evidence type="ECO:0000313" key="6">
    <source>
        <dbReference type="Proteomes" id="UP000199337"/>
    </source>
</evidence>
<gene>
    <name evidence="5" type="ORF">SAMN05660649_04220</name>
</gene>
<evidence type="ECO:0000313" key="5">
    <source>
        <dbReference type="EMBL" id="SFH19068.1"/>
    </source>
</evidence>
<dbReference type="Pfam" id="PF13193">
    <property type="entry name" value="AMP-binding_C"/>
    <property type="match status" value="1"/>
</dbReference>
<dbReference type="PROSITE" id="PS00455">
    <property type="entry name" value="AMP_BINDING"/>
    <property type="match status" value="1"/>
</dbReference>
<dbReference type="Proteomes" id="UP000199337">
    <property type="component" value="Unassembled WGS sequence"/>
</dbReference>
<dbReference type="RefSeq" id="WP_092474067.1">
    <property type="nucleotide sequence ID" value="NZ_FOOX01000019.1"/>
</dbReference>
<dbReference type="AlphaFoldDB" id="A0A1I2XZZ2"/>
<dbReference type="InterPro" id="IPR020845">
    <property type="entry name" value="AMP-binding_CS"/>
</dbReference>
<dbReference type="Pfam" id="PF00501">
    <property type="entry name" value="AMP-binding"/>
    <property type="match status" value="1"/>
</dbReference>
<dbReference type="PANTHER" id="PTHR43201:SF5">
    <property type="entry name" value="MEDIUM-CHAIN ACYL-COA LIGASE ACSF2, MITOCHONDRIAL"/>
    <property type="match status" value="1"/>
</dbReference>
<sequence>MYNIGNILELAAAKYPRRQALVYRPKSQFWTYDQWDGHVNRLANALLKLGINKGDTISTYLGNCSELVSVLFAAAKIGAVFNPINCNLSSGELSFILNDAQAKLLVFGSTGNKRVTGSLARIKTVQHYLYVDGSPPGFARSYYQLCASQSAIKPVVEVSENDWFSIIYTSGTTGKPKGVIHKHRDIVDHSMCMIQSQKLSYQDRGLSVDPLYHAAELHCFFLPRVHVGAASIIADSSDPKLILQLLEEEKITFMFADPAICRLIIQNAPEGCCLPSLRLLANGGAPMPHALAAKCREIFKTDILHLYGMTEMGPAITVLYPEELEAKAGSVGKPLINHQIRVVRLNAVYPSDPDDILAPGEKGEVVVQGVGMMQGYYNRPELTAEAMYGGWYHTGDIGCFDSEGYLWLSGRRDDVIFSGVENVYPEEIEEVLLDHPDVVETAVVGVEKREWETEIVAFIVSRNKLLAAAEVNSFLKESEKLADFKIPGEYRLVDKLPRVTTGKIQRRQLIKKIKK</sequence>
<dbReference type="GO" id="GO:0031956">
    <property type="term" value="F:medium-chain fatty acid-CoA ligase activity"/>
    <property type="evidence" value="ECO:0007669"/>
    <property type="project" value="TreeGrafter"/>
</dbReference>
<dbReference type="InterPro" id="IPR045851">
    <property type="entry name" value="AMP-bd_C_sf"/>
</dbReference>